<comment type="caution">
    <text evidence="2">The sequence shown here is derived from an EMBL/GenBank/DDBJ whole genome shotgun (WGS) entry which is preliminary data.</text>
</comment>
<gene>
    <name evidence="2" type="ORF">LI82_07640</name>
</gene>
<evidence type="ECO:0000313" key="2">
    <source>
        <dbReference type="EMBL" id="KGK98710.1"/>
    </source>
</evidence>
<dbReference type="Proteomes" id="UP000029859">
    <property type="component" value="Unassembled WGS sequence"/>
</dbReference>
<evidence type="ECO:0000313" key="3">
    <source>
        <dbReference type="Proteomes" id="UP000029859"/>
    </source>
</evidence>
<keyword evidence="1" id="KW-0812">Transmembrane</keyword>
<dbReference type="OrthoDB" id="387614at2157"/>
<accession>A0A099T0K6</accession>
<keyword evidence="1" id="KW-1133">Transmembrane helix</keyword>
<name>A0A099T0K6_METMT</name>
<evidence type="ECO:0000256" key="1">
    <source>
        <dbReference type="SAM" id="Phobius"/>
    </source>
</evidence>
<dbReference type="EMBL" id="JRHO01000013">
    <property type="protein sequence ID" value="KGK98710.1"/>
    <property type="molecule type" value="Genomic_DNA"/>
</dbReference>
<proteinExistence type="predicted"/>
<keyword evidence="1" id="KW-0472">Membrane</keyword>
<sequence>MNEKTRNIKSGKVSNNDFVKRDNERCFLPNNENIHYDSIILLEMICIEEFSNLFDGLDQLYSNLKDYEKSRLMYRKILQDDENNSFRGSLYLPPIINTKFKGQVFTHGTFQDLDDNIDSINITLQATLPSVINLQIQASLDSSYSDKINDIIYTYHDKVEEKIDTLDGEVTTIHQPSSIKKKEIDEIRNNLKNHVINFLSTYFEGLFFKQAKKHISNVPSIDLFSLNYPEETEEINEWLLNNDFYSSFNISAHPLTVYRCDNYLFFESYTDDVFSNYLIIANRKTANQNKMYSSIKSSIQYPLNHYSFELLSLNRWLEIEQRNATELNLLVSKELEYITKNDFKKVISNREKIAKYLFYFERFKIEINKFDFRLTNNSPKFELLGEQKKYLFDFIIENINRNINYMDEFINTLNRHSDNTLALKNIEYSKKMQNIVLLLTVLIIVISFVQIFLVLIQLILDHWTLKMVINHLINYLF</sequence>
<reference evidence="2 3" key="1">
    <citation type="submission" date="2014-09" db="EMBL/GenBank/DDBJ databases">
        <title>Draft genome sequence of an obligately methylotrophic methanogen, Methanococcoides methylutens, isolated from marine sediment.</title>
        <authorList>
            <person name="Guan Y."/>
            <person name="Ngugi D.K."/>
            <person name="Blom J."/>
            <person name="Ali S."/>
            <person name="Ferry J.G."/>
            <person name="Stingl U."/>
        </authorList>
    </citation>
    <scope>NUCLEOTIDE SEQUENCE [LARGE SCALE GENOMIC DNA]</scope>
    <source>
        <strain evidence="2 3">DSM 2657</strain>
    </source>
</reference>
<feature type="transmembrane region" description="Helical" evidence="1">
    <location>
        <begin position="435"/>
        <end position="460"/>
    </location>
</feature>
<dbReference type="AlphaFoldDB" id="A0A099T0K6"/>
<keyword evidence="3" id="KW-1185">Reference proteome</keyword>
<protein>
    <submittedName>
        <fullName evidence="2">Uncharacterized protein</fullName>
    </submittedName>
</protein>
<organism evidence="2 3">
    <name type="scientific">Methanococcoides methylutens</name>
    <dbReference type="NCBI Taxonomy" id="2226"/>
    <lineage>
        <taxon>Archaea</taxon>
        <taxon>Methanobacteriati</taxon>
        <taxon>Methanobacteriota</taxon>
        <taxon>Stenosarchaea group</taxon>
        <taxon>Methanomicrobia</taxon>
        <taxon>Methanosarcinales</taxon>
        <taxon>Methanosarcinaceae</taxon>
        <taxon>Methanococcoides</taxon>
    </lineage>
</organism>
<dbReference type="RefSeq" id="WP_048194577.1">
    <property type="nucleotide sequence ID" value="NZ_CAAGSM010000012.1"/>
</dbReference>